<feature type="transmembrane region" description="Helical" evidence="5">
    <location>
        <begin position="280"/>
        <end position="301"/>
    </location>
</feature>
<dbReference type="GO" id="GO:0016887">
    <property type="term" value="F:ATP hydrolysis activity"/>
    <property type="evidence" value="ECO:0007669"/>
    <property type="project" value="InterPro"/>
</dbReference>
<dbReference type="Gene3D" id="1.20.1560.10">
    <property type="entry name" value="ABC transporter type 1, transmembrane domain"/>
    <property type="match status" value="1"/>
</dbReference>
<feature type="transmembrane region" description="Helical" evidence="5">
    <location>
        <begin position="21"/>
        <end position="41"/>
    </location>
</feature>
<dbReference type="KEGG" id="sna:Snas_0534"/>
<evidence type="ECO:0000259" key="6">
    <source>
        <dbReference type="PROSITE" id="PS50893"/>
    </source>
</evidence>
<dbReference type="EMBL" id="CP001778">
    <property type="protein sequence ID" value="ADD40248.1"/>
    <property type="molecule type" value="Genomic_DNA"/>
</dbReference>
<dbReference type="InterPro" id="IPR039421">
    <property type="entry name" value="Type_1_exporter"/>
</dbReference>
<keyword evidence="3 5" id="KW-1133">Transmembrane helix</keyword>
<dbReference type="PANTHER" id="PTHR43394:SF1">
    <property type="entry name" value="ATP-BINDING CASSETTE SUB-FAMILY B MEMBER 10, MITOCHONDRIAL"/>
    <property type="match status" value="1"/>
</dbReference>
<dbReference type="RefSeq" id="WP_013015819.1">
    <property type="nucleotide sequence ID" value="NC_013947.1"/>
</dbReference>
<gene>
    <name evidence="8" type="ordered locus">Snas_0534</name>
</gene>
<feature type="transmembrane region" description="Helical" evidence="5">
    <location>
        <begin position="240"/>
        <end position="268"/>
    </location>
</feature>
<evidence type="ECO:0000256" key="5">
    <source>
        <dbReference type="SAM" id="Phobius"/>
    </source>
</evidence>
<keyword evidence="4 5" id="KW-0472">Membrane</keyword>
<proteinExistence type="predicted"/>
<dbReference type="GO" id="GO:0015421">
    <property type="term" value="F:ABC-type oligopeptide transporter activity"/>
    <property type="evidence" value="ECO:0007669"/>
    <property type="project" value="TreeGrafter"/>
</dbReference>
<feature type="transmembrane region" description="Helical" evidence="5">
    <location>
        <begin position="158"/>
        <end position="178"/>
    </location>
</feature>
<dbReference type="Gene3D" id="3.40.50.300">
    <property type="entry name" value="P-loop containing nucleotide triphosphate hydrolases"/>
    <property type="match status" value="1"/>
</dbReference>
<keyword evidence="2 5" id="KW-0812">Transmembrane</keyword>
<evidence type="ECO:0000256" key="3">
    <source>
        <dbReference type="ARBA" id="ARBA00022989"/>
    </source>
</evidence>
<comment type="subcellular location">
    <subcellularLocation>
        <location evidence="1">Cell membrane</location>
        <topology evidence="1">Multi-pass membrane protein</topology>
    </subcellularLocation>
</comment>
<dbReference type="OrthoDB" id="9806127at2"/>
<dbReference type="AlphaFoldDB" id="D3Q5U9"/>
<evidence type="ECO:0000256" key="1">
    <source>
        <dbReference type="ARBA" id="ARBA00004651"/>
    </source>
</evidence>
<dbReference type="SUPFAM" id="SSF90123">
    <property type="entry name" value="ABC transporter transmembrane region"/>
    <property type="match status" value="1"/>
</dbReference>
<feature type="domain" description="ABC transmembrane type-1" evidence="7">
    <location>
        <begin position="26"/>
        <end position="302"/>
    </location>
</feature>
<feature type="transmembrane region" description="Helical" evidence="5">
    <location>
        <begin position="135"/>
        <end position="152"/>
    </location>
</feature>
<feature type="domain" description="ABC transporter" evidence="6">
    <location>
        <begin position="333"/>
        <end position="568"/>
    </location>
</feature>
<name>D3Q5U9_STANL</name>
<dbReference type="SUPFAM" id="SSF52540">
    <property type="entry name" value="P-loop containing nucleoside triphosphate hydrolases"/>
    <property type="match status" value="1"/>
</dbReference>
<dbReference type="Pfam" id="PF00664">
    <property type="entry name" value="ABC_membrane"/>
    <property type="match status" value="1"/>
</dbReference>
<evidence type="ECO:0000259" key="7">
    <source>
        <dbReference type="PROSITE" id="PS50929"/>
    </source>
</evidence>
<protein>
    <submittedName>
        <fullName evidence="8">ABC transporter related protein</fullName>
    </submittedName>
</protein>
<sequence>MTFIRDEERPRKLGDIARRPGAWLPLIGASALIGTASTLSLPTVLGHAVDSIVAGADGGGWMWLAMGIIAAGVLSDLTDSYASSASLAGTAAWLRGTVVRHVLALGARPPRRFDTGDLVTRVSANSVDAARTGPGVVSGVSAVVPAAGSLVLLAMMDIWLAVAFLGGVALVAIVLRVFTSRTASVTADYQRVQGRLAARLTEATAGARTIAAAGSARREANRVLTDLPQLSEHGRRTWRVLASASAQGAVAGPLVLISVLAVGGLGLWQRRLTPGELFAAAQYAVIGAGLGGLTSVFAALARSMAGGKRVLELLRLDPVGHGGDELPDGGGELEFRGVSVSAPAPETDDEADDADTPASLLTDVNLRLPAGSAVAVVGDDTKSVLAELAARLRDPDCGQVLLDGVPLYRLSRRRLREAVGYAPAQPVLVGATVAEALGPNSSQDDIRDAATATHCHDFIAKLPLGYETPLDEVPMSGGERQRLGLARAWRAGRLLVLDDATSSLDTVTELRIGHALFNGDNRTRLIVTYRASTAARADLVVWLEAGRVKAVGPHAELWAVPRYREVFG</sequence>
<evidence type="ECO:0000313" key="8">
    <source>
        <dbReference type="EMBL" id="ADD40248.1"/>
    </source>
</evidence>
<dbReference type="STRING" id="446470.Snas_0534"/>
<feature type="transmembrane region" description="Helical" evidence="5">
    <location>
        <begin position="61"/>
        <end position="78"/>
    </location>
</feature>
<dbReference type="InterPro" id="IPR011527">
    <property type="entry name" value="ABC1_TM_dom"/>
</dbReference>
<evidence type="ECO:0000256" key="4">
    <source>
        <dbReference type="ARBA" id="ARBA00023136"/>
    </source>
</evidence>
<dbReference type="InterPro" id="IPR027417">
    <property type="entry name" value="P-loop_NTPase"/>
</dbReference>
<organism evidence="8 9">
    <name type="scientific">Stackebrandtia nassauensis (strain DSM 44728 / CIP 108903 / NRRL B-16338 / NBRC 102104 / LLR-40K-21)</name>
    <dbReference type="NCBI Taxonomy" id="446470"/>
    <lineage>
        <taxon>Bacteria</taxon>
        <taxon>Bacillati</taxon>
        <taxon>Actinomycetota</taxon>
        <taxon>Actinomycetes</taxon>
        <taxon>Glycomycetales</taxon>
        <taxon>Glycomycetaceae</taxon>
        <taxon>Stackebrandtia</taxon>
    </lineage>
</organism>
<evidence type="ECO:0000313" key="9">
    <source>
        <dbReference type="Proteomes" id="UP000000844"/>
    </source>
</evidence>
<dbReference type="PROSITE" id="PS50893">
    <property type="entry name" value="ABC_TRANSPORTER_2"/>
    <property type="match status" value="1"/>
</dbReference>
<dbReference type="InterPro" id="IPR036640">
    <property type="entry name" value="ABC1_TM_sf"/>
</dbReference>
<evidence type="ECO:0000256" key="2">
    <source>
        <dbReference type="ARBA" id="ARBA00022692"/>
    </source>
</evidence>
<accession>D3Q5U9</accession>
<dbReference type="CDD" id="cd07346">
    <property type="entry name" value="ABC_6TM_exporters"/>
    <property type="match status" value="1"/>
</dbReference>
<dbReference type="eggNOG" id="COG1132">
    <property type="taxonomic scope" value="Bacteria"/>
</dbReference>
<keyword evidence="9" id="KW-1185">Reference proteome</keyword>
<dbReference type="Proteomes" id="UP000000844">
    <property type="component" value="Chromosome"/>
</dbReference>
<dbReference type="PROSITE" id="PS50929">
    <property type="entry name" value="ABC_TM1F"/>
    <property type="match status" value="1"/>
</dbReference>
<dbReference type="InterPro" id="IPR017871">
    <property type="entry name" value="ABC_transporter-like_CS"/>
</dbReference>
<dbReference type="Pfam" id="PF00005">
    <property type="entry name" value="ABC_tran"/>
    <property type="match status" value="1"/>
</dbReference>
<dbReference type="InterPro" id="IPR003439">
    <property type="entry name" value="ABC_transporter-like_ATP-bd"/>
</dbReference>
<dbReference type="PANTHER" id="PTHR43394">
    <property type="entry name" value="ATP-DEPENDENT PERMEASE MDL1, MITOCHONDRIAL"/>
    <property type="match status" value="1"/>
</dbReference>
<reference evidence="8 9" key="1">
    <citation type="journal article" date="2009" name="Stand. Genomic Sci.">
        <title>Complete genome sequence of Stackebrandtia nassauensis type strain (LLR-40K-21).</title>
        <authorList>
            <person name="Munk C."/>
            <person name="Lapidus A."/>
            <person name="Copeland A."/>
            <person name="Jando M."/>
            <person name="Mayilraj S."/>
            <person name="Glavina Del Rio T."/>
            <person name="Nolan M."/>
            <person name="Chen F."/>
            <person name="Lucas S."/>
            <person name="Tice H."/>
            <person name="Cheng J.F."/>
            <person name="Han C."/>
            <person name="Detter J.C."/>
            <person name="Bruce D."/>
            <person name="Goodwin L."/>
            <person name="Chain P."/>
            <person name="Pitluck S."/>
            <person name="Goker M."/>
            <person name="Ovchinikova G."/>
            <person name="Pati A."/>
            <person name="Ivanova N."/>
            <person name="Mavromatis K."/>
            <person name="Chen A."/>
            <person name="Palaniappan K."/>
            <person name="Land M."/>
            <person name="Hauser L."/>
            <person name="Chang Y.J."/>
            <person name="Jeffries C.D."/>
            <person name="Bristow J."/>
            <person name="Eisen J.A."/>
            <person name="Markowitz V."/>
            <person name="Hugenholtz P."/>
            <person name="Kyrpides N.C."/>
            <person name="Klenk H.P."/>
        </authorList>
    </citation>
    <scope>NUCLEOTIDE SEQUENCE [LARGE SCALE GENOMIC DNA]</scope>
    <source>
        <strain evidence="9">DSM 44728 / CIP 108903 / NRRL B-16338 / NBRC 102104 / LLR-40K-21</strain>
    </source>
</reference>
<dbReference type="PROSITE" id="PS00211">
    <property type="entry name" value="ABC_TRANSPORTER_1"/>
    <property type="match status" value="1"/>
</dbReference>
<dbReference type="GO" id="GO:0005524">
    <property type="term" value="F:ATP binding"/>
    <property type="evidence" value="ECO:0007669"/>
    <property type="project" value="InterPro"/>
</dbReference>
<dbReference type="HOGENOM" id="CLU_000604_84_3_11"/>
<dbReference type="GO" id="GO:0005886">
    <property type="term" value="C:plasma membrane"/>
    <property type="evidence" value="ECO:0007669"/>
    <property type="project" value="UniProtKB-SubCell"/>
</dbReference>